<dbReference type="EMBL" id="BFAV01000172">
    <property type="protein sequence ID" value="GBF35482.1"/>
    <property type="molecule type" value="Genomic_DNA"/>
</dbReference>
<name>A0A2L2XH76_9FIRM</name>
<evidence type="ECO:0000313" key="1">
    <source>
        <dbReference type="EMBL" id="GBF35482.1"/>
    </source>
</evidence>
<comment type="caution">
    <text evidence="1">The sequence shown here is derived from an EMBL/GenBank/DDBJ whole genome shotgun (WGS) entry which is preliminary data.</text>
</comment>
<accession>A0A2L2XH76</accession>
<sequence length="72" mass="8024">MGILSLTMLDVTDLATLKSTVQTELNKDVYAFSTDYNTFDYYKRLSMLAISARDSVLIEKAIIKVQSLSLGV</sequence>
<reference evidence="2" key="1">
    <citation type="submission" date="2018-02" db="EMBL/GenBank/DDBJ databases">
        <title>Genome sequence of Desulfocucumis palustris strain NAW-5.</title>
        <authorList>
            <person name="Watanabe M."/>
            <person name="Kojima H."/>
            <person name="Fukui M."/>
        </authorList>
    </citation>
    <scope>NUCLEOTIDE SEQUENCE [LARGE SCALE GENOMIC DNA]</scope>
    <source>
        <strain evidence="2">NAW-5</strain>
    </source>
</reference>
<evidence type="ECO:0000313" key="2">
    <source>
        <dbReference type="Proteomes" id="UP000239549"/>
    </source>
</evidence>
<proteinExistence type="predicted"/>
<protein>
    <submittedName>
        <fullName evidence="1">Uncharacterized protein</fullName>
    </submittedName>
</protein>
<dbReference type="Proteomes" id="UP000239549">
    <property type="component" value="Unassembled WGS sequence"/>
</dbReference>
<keyword evidence="2" id="KW-1185">Reference proteome</keyword>
<dbReference type="AlphaFoldDB" id="A0A2L2XH76"/>
<gene>
    <name evidence="1" type="ORF">DCCM_4611</name>
</gene>
<organism evidence="1 2">
    <name type="scientific">Desulfocucumis palustris</name>
    <dbReference type="NCBI Taxonomy" id="1898651"/>
    <lineage>
        <taxon>Bacteria</taxon>
        <taxon>Bacillati</taxon>
        <taxon>Bacillota</taxon>
        <taxon>Clostridia</taxon>
        <taxon>Eubacteriales</taxon>
        <taxon>Desulfocucumaceae</taxon>
        <taxon>Desulfocucumis</taxon>
    </lineage>
</organism>